<dbReference type="AlphaFoldDB" id="A0A2T2N7Y1"/>
<keyword evidence="1" id="KW-0540">Nuclease</keyword>
<evidence type="ECO:0000256" key="2">
    <source>
        <dbReference type="ARBA" id="ARBA00022801"/>
    </source>
</evidence>
<reference evidence="3 4" key="1">
    <citation type="journal article" date="2018" name="Front. Microbiol.">
        <title>Genome-Wide Analysis of Corynespora cassiicola Leaf Fall Disease Putative Effectors.</title>
        <authorList>
            <person name="Lopez D."/>
            <person name="Ribeiro S."/>
            <person name="Label P."/>
            <person name="Fumanal B."/>
            <person name="Venisse J.S."/>
            <person name="Kohler A."/>
            <person name="de Oliveira R.R."/>
            <person name="Labutti K."/>
            <person name="Lipzen A."/>
            <person name="Lail K."/>
            <person name="Bauer D."/>
            <person name="Ohm R.A."/>
            <person name="Barry K.W."/>
            <person name="Spatafora J."/>
            <person name="Grigoriev I.V."/>
            <person name="Martin F.M."/>
            <person name="Pujade-Renaud V."/>
        </authorList>
    </citation>
    <scope>NUCLEOTIDE SEQUENCE [LARGE SCALE GENOMIC DNA]</scope>
    <source>
        <strain evidence="3 4">Philippines</strain>
    </source>
</reference>
<dbReference type="InterPro" id="IPR000026">
    <property type="entry name" value="N1-like"/>
</dbReference>
<proteinExistence type="predicted"/>
<dbReference type="Proteomes" id="UP000240883">
    <property type="component" value="Unassembled WGS sequence"/>
</dbReference>
<evidence type="ECO:0000313" key="3">
    <source>
        <dbReference type="EMBL" id="PSN61562.1"/>
    </source>
</evidence>
<dbReference type="OrthoDB" id="4470832at2759"/>
<evidence type="ECO:0000313" key="4">
    <source>
        <dbReference type="Proteomes" id="UP000240883"/>
    </source>
</evidence>
<dbReference type="Pfam" id="PF00545">
    <property type="entry name" value="Ribonuclease"/>
    <property type="match status" value="1"/>
</dbReference>
<organism evidence="3 4">
    <name type="scientific">Corynespora cassiicola Philippines</name>
    <dbReference type="NCBI Taxonomy" id="1448308"/>
    <lineage>
        <taxon>Eukaryota</taxon>
        <taxon>Fungi</taxon>
        <taxon>Dikarya</taxon>
        <taxon>Ascomycota</taxon>
        <taxon>Pezizomycotina</taxon>
        <taxon>Dothideomycetes</taxon>
        <taxon>Pleosporomycetidae</taxon>
        <taxon>Pleosporales</taxon>
        <taxon>Corynesporascaceae</taxon>
        <taxon>Corynespora</taxon>
    </lineage>
</organism>
<sequence>VTCQPTTNKSKQKKFTVDIAYAQKQMDVAGFTPGKSGDPHKYGNGDKITWNVAECDGGKAQLWEYPVFWVGSKGKNGQLEWAKDLKTSKQAMNTPIRVVYADNKGTAKYCGVMTHSEVTADFQGKKFFEKCT</sequence>
<keyword evidence="2" id="KW-0378">Hydrolase</keyword>
<dbReference type="Gene3D" id="3.10.450.30">
    <property type="entry name" value="Microbial ribonucleases"/>
    <property type="match status" value="1"/>
</dbReference>
<gene>
    <name evidence="3" type="ORF">BS50DRAFT_504383</name>
</gene>
<feature type="non-terminal residue" evidence="3">
    <location>
        <position position="1"/>
    </location>
</feature>
<dbReference type="GO" id="GO:0016787">
    <property type="term" value="F:hydrolase activity"/>
    <property type="evidence" value="ECO:0007669"/>
    <property type="project" value="UniProtKB-KW"/>
</dbReference>
<dbReference type="EMBL" id="KZ678144">
    <property type="protein sequence ID" value="PSN61562.1"/>
    <property type="molecule type" value="Genomic_DNA"/>
</dbReference>
<dbReference type="GO" id="GO:0004521">
    <property type="term" value="F:RNA endonuclease activity"/>
    <property type="evidence" value="ECO:0007669"/>
    <property type="project" value="InterPro"/>
</dbReference>
<dbReference type="GO" id="GO:0003723">
    <property type="term" value="F:RNA binding"/>
    <property type="evidence" value="ECO:0007669"/>
    <property type="project" value="InterPro"/>
</dbReference>
<dbReference type="SUPFAM" id="SSF53933">
    <property type="entry name" value="Microbial ribonucleases"/>
    <property type="match status" value="1"/>
</dbReference>
<protein>
    <submittedName>
        <fullName evidence="3">Uncharacterized protein</fullName>
    </submittedName>
</protein>
<dbReference type="InterPro" id="IPR016191">
    <property type="entry name" value="Ribonuclease/ribotoxin"/>
</dbReference>
<accession>A0A2T2N7Y1</accession>
<keyword evidence="4" id="KW-1185">Reference proteome</keyword>
<evidence type="ECO:0000256" key="1">
    <source>
        <dbReference type="ARBA" id="ARBA00022722"/>
    </source>
</evidence>
<name>A0A2T2N7Y1_CORCC</name>